<proteinExistence type="predicted"/>
<reference evidence="1" key="1">
    <citation type="submission" date="2018-05" db="EMBL/GenBank/DDBJ databases">
        <authorList>
            <person name="Lanie J.A."/>
            <person name="Ng W.-L."/>
            <person name="Kazmierczak K.M."/>
            <person name="Andrzejewski T.M."/>
            <person name="Davidsen T.M."/>
            <person name="Wayne K.J."/>
            <person name="Tettelin H."/>
            <person name="Glass J.I."/>
            <person name="Rusch D."/>
            <person name="Podicherti R."/>
            <person name="Tsui H.-C.T."/>
            <person name="Winkler M.E."/>
        </authorList>
    </citation>
    <scope>NUCLEOTIDE SEQUENCE</scope>
</reference>
<sequence length="168" mass="18789">MKKIYIFSVTAFLTMNFSITFASTLTSEAEKRGINDVCLSHLTQIEDYHNIDGLNITFAHPTDPSNYPSLHTSNKKYNNGSTFFATTLSPDNEFCYVSINKVTVINNQSCSDIAQARLVEDSTINMETYAEGSYIHISPESNENQLILISTGDSSCTMTESQMLWPEN</sequence>
<accession>A0A381YC61</accession>
<dbReference type="EMBL" id="UINC01017766">
    <property type="protein sequence ID" value="SVA74027.1"/>
    <property type="molecule type" value="Genomic_DNA"/>
</dbReference>
<protein>
    <submittedName>
        <fullName evidence="1">Uncharacterized protein</fullName>
    </submittedName>
</protein>
<organism evidence="1">
    <name type="scientific">marine metagenome</name>
    <dbReference type="NCBI Taxonomy" id="408172"/>
    <lineage>
        <taxon>unclassified sequences</taxon>
        <taxon>metagenomes</taxon>
        <taxon>ecological metagenomes</taxon>
    </lineage>
</organism>
<name>A0A381YC61_9ZZZZ</name>
<evidence type="ECO:0000313" key="1">
    <source>
        <dbReference type="EMBL" id="SVA74027.1"/>
    </source>
</evidence>
<dbReference type="AlphaFoldDB" id="A0A381YC61"/>
<gene>
    <name evidence="1" type="ORF">METZ01_LOCUS126881</name>
</gene>